<name>A0A6N6VMR0_9HYPH</name>
<dbReference type="NCBIfam" id="NF009071">
    <property type="entry name" value="PRK12406.1"/>
    <property type="match status" value="1"/>
</dbReference>
<gene>
    <name evidence="8" type="ORF">F2P47_10800</name>
</gene>
<accession>A0A6N6VMR0</accession>
<keyword evidence="2" id="KW-0436">Ligase</keyword>
<dbReference type="InterPro" id="IPR042099">
    <property type="entry name" value="ANL_N_sf"/>
</dbReference>
<dbReference type="InterPro" id="IPR025110">
    <property type="entry name" value="AMP-bd_C"/>
</dbReference>
<dbReference type="PANTHER" id="PTHR24096">
    <property type="entry name" value="LONG-CHAIN-FATTY-ACID--COA LIGASE"/>
    <property type="match status" value="1"/>
</dbReference>
<dbReference type="InterPro" id="IPR000873">
    <property type="entry name" value="AMP-dep_synth/lig_dom"/>
</dbReference>
<feature type="domain" description="AMP-dependent synthetase/ligase" evidence="6">
    <location>
        <begin position="20"/>
        <end position="364"/>
    </location>
</feature>
<dbReference type="Gene3D" id="3.30.300.30">
    <property type="match status" value="1"/>
</dbReference>
<comment type="caution">
    <text evidence="8">The sequence shown here is derived from an EMBL/GenBank/DDBJ whole genome shotgun (WGS) entry which is preliminary data.</text>
</comment>
<sequence>MASYVRSGARAADIATLGGNAARAATGFAELGIGHGDVVAVYLRNDLAFFEASMAAGLVGAYSTPVNWHNSPDEAAYIFENSGAKAIVIHADLYHTIARAIPKGVPVFVVETPPEILSAYGISTEAAHAPAGIALWHDWLAKFPPRAQGPDEAPGSMIYTSGTTGHPKGVRRNPPTAEQTAAWTAIIGHVMGFKPKFGAPENTVTVITGPMYHSAPNAYGLYAFRYGASVILQPRFDPEELLATIERDKVTHLHMVPTMFVRLLKLPEDVKRKYDLSSLRFVVHAAAPCPVHVKQAMIEWWGPVIYEYYGGTETGAVVFCDSKEWLAHPGTVGKAIDGAEVLVIGENGDELAKGATGEIVCRSHLIPDFTYHGDDEKRRRAEKRGLITLGDVGYLDQDGFLYLCDRQKDMVISGGVNIYPAEIEAELHKMPGVADCAVFGIPDEEFGEQLCAVVQRQPGADLGEAEVRAFLRERIAGYKVPKRVEFRTELPREDSGKIFKRKLREPYWEAAGRRI</sequence>
<evidence type="ECO:0000256" key="1">
    <source>
        <dbReference type="ARBA" id="ARBA00006432"/>
    </source>
</evidence>
<dbReference type="EMBL" id="WESC01000008">
    <property type="protein sequence ID" value="KAB7739981.1"/>
    <property type="molecule type" value="Genomic_DNA"/>
</dbReference>
<reference evidence="8 9" key="1">
    <citation type="submission" date="2019-09" db="EMBL/GenBank/DDBJ databases">
        <title>Parvibaculum sedimenti sp. nov., isolated from sediment.</title>
        <authorList>
            <person name="Wang Y."/>
        </authorList>
    </citation>
    <scope>NUCLEOTIDE SEQUENCE [LARGE SCALE GENOMIC DNA]</scope>
    <source>
        <strain evidence="8 9">HXT-9</strain>
    </source>
</reference>
<dbReference type="AlphaFoldDB" id="A0A6N6VMR0"/>
<evidence type="ECO:0000256" key="4">
    <source>
        <dbReference type="ARBA" id="ARBA00066616"/>
    </source>
</evidence>
<proteinExistence type="inferred from homology"/>
<comment type="similarity">
    <text evidence="1">Belongs to the ATP-dependent AMP-binding enzyme family.</text>
</comment>
<evidence type="ECO:0000256" key="2">
    <source>
        <dbReference type="ARBA" id="ARBA00022598"/>
    </source>
</evidence>
<evidence type="ECO:0000256" key="5">
    <source>
        <dbReference type="ARBA" id="ARBA00067668"/>
    </source>
</evidence>
<dbReference type="RefSeq" id="WP_152216360.1">
    <property type="nucleotide sequence ID" value="NZ_WESC01000008.1"/>
</dbReference>
<comment type="catalytic activity">
    <reaction evidence="3">
        <text>3-(methylsulfanyl)propanoate + ATP + CoA = 3-(methylsulfanyl)propanoyl-CoA + AMP + diphosphate</text>
        <dbReference type="Rhea" id="RHEA:43052"/>
        <dbReference type="ChEBI" id="CHEBI:30616"/>
        <dbReference type="ChEBI" id="CHEBI:33019"/>
        <dbReference type="ChEBI" id="CHEBI:49016"/>
        <dbReference type="ChEBI" id="CHEBI:57287"/>
        <dbReference type="ChEBI" id="CHEBI:82815"/>
        <dbReference type="ChEBI" id="CHEBI:456215"/>
        <dbReference type="EC" id="6.2.1.44"/>
    </reaction>
    <physiologicalReaction direction="left-to-right" evidence="3">
        <dbReference type="Rhea" id="RHEA:43053"/>
    </physiologicalReaction>
</comment>
<dbReference type="Proteomes" id="UP000468901">
    <property type="component" value="Unassembled WGS sequence"/>
</dbReference>
<dbReference type="InterPro" id="IPR020845">
    <property type="entry name" value="AMP-binding_CS"/>
</dbReference>
<dbReference type="PANTHER" id="PTHR24096:SF323">
    <property type="entry name" value="BLR3536 PROTEIN"/>
    <property type="match status" value="1"/>
</dbReference>
<evidence type="ECO:0000313" key="8">
    <source>
        <dbReference type="EMBL" id="KAB7739981.1"/>
    </source>
</evidence>
<dbReference type="EC" id="6.2.1.44" evidence="4"/>
<evidence type="ECO:0000259" key="7">
    <source>
        <dbReference type="Pfam" id="PF13193"/>
    </source>
</evidence>
<dbReference type="PROSITE" id="PS00455">
    <property type="entry name" value="AMP_BINDING"/>
    <property type="match status" value="1"/>
</dbReference>
<dbReference type="Pfam" id="PF13193">
    <property type="entry name" value="AMP-binding_C"/>
    <property type="match status" value="1"/>
</dbReference>
<dbReference type="SUPFAM" id="SSF56801">
    <property type="entry name" value="Acetyl-CoA synthetase-like"/>
    <property type="match status" value="1"/>
</dbReference>
<dbReference type="Pfam" id="PF00501">
    <property type="entry name" value="AMP-binding"/>
    <property type="match status" value="1"/>
</dbReference>
<dbReference type="FunFam" id="3.30.300.30:FF:000008">
    <property type="entry name" value="2,3-dihydroxybenzoate-AMP ligase"/>
    <property type="match status" value="1"/>
</dbReference>
<organism evidence="8 9">
    <name type="scientific">Parvibaculum sedimenti</name>
    <dbReference type="NCBI Taxonomy" id="2608632"/>
    <lineage>
        <taxon>Bacteria</taxon>
        <taxon>Pseudomonadati</taxon>
        <taxon>Pseudomonadota</taxon>
        <taxon>Alphaproteobacteria</taxon>
        <taxon>Hyphomicrobiales</taxon>
        <taxon>Parvibaculaceae</taxon>
        <taxon>Parvibaculum</taxon>
    </lineage>
</organism>
<evidence type="ECO:0000256" key="3">
    <source>
        <dbReference type="ARBA" id="ARBA00051915"/>
    </source>
</evidence>
<feature type="domain" description="AMP-binding enzyme C-terminal" evidence="7">
    <location>
        <begin position="422"/>
        <end position="497"/>
    </location>
</feature>
<evidence type="ECO:0000259" key="6">
    <source>
        <dbReference type="Pfam" id="PF00501"/>
    </source>
</evidence>
<dbReference type="Gene3D" id="3.40.50.12780">
    <property type="entry name" value="N-terminal domain of ligase-like"/>
    <property type="match status" value="1"/>
</dbReference>
<evidence type="ECO:0000313" key="9">
    <source>
        <dbReference type="Proteomes" id="UP000468901"/>
    </source>
</evidence>
<protein>
    <recommendedName>
        <fullName evidence="5">3-methylmercaptopropionyl-CoA ligase</fullName>
        <ecNumber evidence="4">6.2.1.44</ecNumber>
    </recommendedName>
</protein>
<dbReference type="GO" id="GO:0016405">
    <property type="term" value="F:CoA-ligase activity"/>
    <property type="evidence" value="ECO:0007669"/>
    <property type="project" value="TreeGrafter"/>
</dbReference>
<dbReference type="InterPro" id="IPR045851">
    <property type="entry name" value="AMP-bd_C_sf"/>
</dbReference>
<keyword evidence="9" id="KW-1185">Reference proteome</keyword>